<dbReference type="PANTHER" id="PTHR11926:SF1498">
    <property type="entry name" value="GLYCOSYLTRANSFERASE"/>
    <property type="match status" value="1"/>
</dbReference>
<evidence type="ECO:0000256" key="5">
    <source>
        <dbReference type="RuleBase" id="RU362057"/>
    </source>
</evidence>
<sequence length="495" mass="54756">MSSEQEQSMKTHVHPNPKPHAVFIPYPAQGHINPILKLAKLLHRCHGFHVTFVHTEYNHRRLLRSRGPDSLLGLPGFRFETIPDGLPPTPEDASDDVTQDIPSLCDSTSRTCTAPFISLVRRLNAEEGGPPVSCVVFDGAMSFALDAAEEFGVPGVAYWTPSACGVLAYSYYHKLVEKGLSPLKDSSYLTNGYLDTVVDWIPGMKKNICLRDLPSFIRTTDPNDVMVNYVIGEIQRTSQKSSALVLNTFDKLEKDVLDALSAIFPSVYAIGPINLMLDRVSDEDLDSIGSNLWKEENWCLHWLDSQDLGSVIYVNFGSITVATKEQITEFAWGLADSKKPFLWVIRPDLVIGESAVLPPGFGDATEGRGILSGWCPQELVLKHPSIGGFLTHCGWNSMMESVCSGVPVICWPFFAEQQTNCWYGKNAWGIGMEIDNEVKRDEVEGMVRELMDGEKGKEMKRRAAEWKAAAEEAAAPGGSSHQNLEKLVALLLSEQ</sequence>
<dbReference type="PANTHER" id="PTHR11926">
    <property type="entry name" value="GLUCOSYL/GLUCURONOSYL TRANSFERASES"/>
    <property type="match status" value="1"/>
</dbReference>
<keyword evidence="3 4" id="KW-0808">Transferase</keyword>
<accession>A0AA50KIB1</accession>
<name>A0AA50KIB1_9MYRT</name>
<evidence type="ECO:0000313" key="7">
    <source>
        <dbReference type="EMBL" id="WMB96352.1"/>
    </source>
</evidence>
<dbReference type="EC" id="2.4.1.-" evidence="5"/>
<dbReference type="PROSITE" id="PS00375">
    <property type="entry name" value="UDPGT"/>
    <property type="match status" value="1"/>
</dbReference>
<dbReference type="InterPro" id="IPR058980">
    <property type="entry name" value="Glyco_transf_N"/>
</dbReference>
<evidence type="ECO:0000256" key="4">
    <source>
        <dbReference type="RuleBase" id="RU003718"/>
    </source>
</evidence>
<dbReference type="FunFam" id="3.40.50.2000:FF:000055">
    <property type="entry name" value="Glycosyltransferase"/>
    <property type="match status" value="1"/>
</dbReference>
<dbReference type="CDD" id="cd03784">
    <property type="entry name" value="GT1_Gtf-like"/>
    <property type="match status" value="1"/>
</dbReference>
<protein>
    <recommendedName>
        <fullName evidence="5">Glycosyltransferase</fullName>
        <ecNumber evidence="5">2.4.1.-</ecNumber>
    </recommendedName>
</protein>
<dbReference type="Gene3D" id="3.40.50.2000">
    <property type="entry name" value="Glycogen Phosphorylase B"/>
    <property type="match status" value="2"/>
</dbReference>
<dbReference type="GO" id="GO:0080043">
    <property type="term" value="F:quercetin 3-O-glucosyltransferase activity"/>
    <property type="evidence" value="ECO:0007669"/>
    <property type="project" value="TreeGrafter"/>
</dbReference>
<comment type="similarity">
    <text evidence="1 4">Belongs to the UDP-glycosyltransferase family.</text>
</comment>
<evidence type="ECO:0000256" key="1">
    <source>
        <dbReference type="ARBA" id="ARBA00009995"/>
    </source>
</evidence>
<dbReference type="FunFam" id="3.40.50.2000:FF:000027">
    <property type="entry name" value="Glycosyltransferase"/>
    <property type="match status" value="1"/>
</dbReference>
<dbReference type="InterPro" id="IPR035595">
    <property type="entry name" value="UDP_glycos_trans_CS"/>
</dbReference>
<organism evidence="7">
    <name type="scientific">Miconia microphysca</name>
    <dbReference type="NCBI Taxonomy" id="3021300"/>
    <lineage>
        <taxon>Eukaryota</taxon>
        <taxon>Viridiplantae</taxon>
        <taxon>Streptophyta</taxon>
        <taxon>Embryophyta</taxon>
        <taxon>Tracheophyta</taxon>
        <taxon>Spermatophyta</taxon>
        <taxon>Magnoliopsida</taxon>
        <taxon>eudicotyledons</taxon>
        <taxon>Gunneridae</taxon>
        <taxon>Pentapetalae</taxon>
        <taxon>rosids</taxon>
        <taxon>malvids</taxon>
        <taxon>Myrtales</taxon>
        <taxon>Melastomataceae</taxon>
        <taxon>Melastomatoideae</taxon>
        <taxon>Miconieae</taxon>
        <taxon>Miconia</taxon>
    </lineage>
</organism>
<dbReference type="GO" id="GO:0080044">
    <property type="term" value="F:quercetin 7-O-glucosyltransferase activity"/>
    <property type="evidence" value="ECO:0007669"/>
    <property type="project" value="TreeGrafter"/>
</dbReference>
<reference evidence="7" key="1">
    <citation type="journal article" date="2023" name="Plant Physiol.">
        <title>Biosynthesis, herbivore induction, and defensive role of phenylacetaldoxime glucoside.</title>
        <authorList>
            <person name="Muller A.T."/>
            <person name="Nakamura Y."/>
            <person name="Reichelt M."/>
            <person name="Luck K."/>
            <person name="Cosio E."/>
            <person name="Lackus N."/>
            <person name="Gershenzon J."/>
            <person name="Mithofer A."/>
            <person name="Kollner T.G."/>
        </authorList>
    </citation>
    <scope>NUCLEOTIDE SEQUENCE</scope>
</reference>
<dbReference type="AlphaFoldDB" id="A0AA50KIB1"/>
<proteinExistence type="evidence at transcript level"/>
<evidence type="ECO:0000259" key="6">
    <source>
        <dbReference type="Pfam" id="PF26168"/>
    </source>
</evidence>
<dbReference type="EMBL" id="OQ921380">
    <property type="protein sequence ID" value="WMB96352.1"/>
    <property type="molecule type" value="mRNA"/>
</dbReference>
<dbReference type="SUPFAM" id="SSF53756">
    <property type="entry name" value="UDP-Glycosyltransferase/glycogen phosphorylase"/>
    <property type="match status" value="1"/>
</dbReference>
<evidence type="ECO:0000256" key="2">
    <source>
        <dbReference type="ARBA" id="ARBA00022676"/>
    </source>
</evidence>
<dbReference type="Pfam" id="PF26168">
    <property type="entry name" value="Glyco_transf_N"/>
    <property type="match status" value="1"/>
</dbReference>
<dbReference type="InterPro" id="IPR002213">
    <property type="entry name" value="UDP_glucos_trans"/>
</dbReference>
<dbReference type="Pfam" id="PF00201">
    <property type="entry name" value="UDPGT"/>
    <property type="match status" value="1"/>
</dbReference>
<feature type="domain" description="Glycosyltransferase N-terminal" evidence="6">
    <location>
        <begin position="22"/>
        <end position="150"/>
    </location>
</feature>
<keyword evidence="2 4" id="KW-0328">Glycosyltransferase</keyword>
<evidence type="ECO:0000256" key="3">
    <source>
        <dbReference type="ARBA" id="ARBA00022679"/>
    </source>
</evidence>